<evidence type="ECO:0000256" key="1">
    <source>
        <dbReference type="SAM" id="SignalP"/>
    </source>
</evidence>
<dbReference type="EMBL" id="AP021876">
    <property type="protein sequence ID" value="BBO86599.1"/>
    <property type="molecule type" value="Genomic_DNA"/>
</dbReference>
<name>A0A5K8A220_9BACT</name>
<dbReference type="Proteomes" id="UP000425960">
    <property type="component" value="Chromosome"/>
</dbReference>
<sequence>MKTRIATTMKTPFFWISLLAMCILLANSGMAMEFEAGDAGKMTISGKAQAAFGGTQYLDFVDNNSKGDDADFDATREISLKFTWEYDPQLKTVLSFQIGEGSTGGYFGSTDALVGGEEDGDLILELDNLYIDYTTDFGLNLKLGSQSYNLSEIAYGSHIMYEVPAGVTASYPINERTSISAGWFRFADLMDDTDHNTSDQADFLFAKLGADLGGFKLTPWIAFANIEEDVVKYEVEDGDTVNNYTRYAYFDYPTLIGETNGLGIGDANPTDAVTAYYLGLKLDFNPSDLLSIQASGTYGDMDWETATEDITIAGYFFDLVVDYNAGFATPEFFAFYGNGPDDNDNDIDMMPVLIGGPTYTSSYFGGSRYNDNMFDSYDSTYATSMWAVGFKLKDIKTAEWASHEFQFMYAEGLADDSIFEAPDDILLNDDESLMEFNFNSTFQLRKHLVFATELGYIIFDEDSDYDEAANGSVEDMWKVACSFEFTF</sequence>
<evidence type="ECO:0000313" key="3">
    <source>
        <dbReference type="Proteomes" id="UP000425960"/>
    </source>
</evidence>
<protein>
    <recommendedName>
        <fullName evidence="4">Alginate export domain-containing protein</fullName>
    </recommendedName>
</protein>
<accession>A0A5K8A220</accession>
<feature type="signal peptide" evidence="1">
    <location>
        <begin position="1"/>
        <end position="31"/>
    </location>
</feature>
<keyword evidence="1" id="KW-0732">Signal</keyword>
<dbReference type="KEGG" id="dov:DSCO28_71650"/>
<evidence type="ECO:0000313" key="2">
    <source>
        <dbReference type="EMBL" id="BBO86599.1"/>
    </source>
</evidence>
<feature type="chain" id="PRO_5024379012" description="Alginate export domain-containing protein" evidence="1">
    <location>
        <begin position="32"/>
        <end position="487"/>
    </location>
</feature>
<dbReference type="AlphaFoldDB" id="A0A5K8A220"/>
<evidence type="ECO:0008006" key="4">
    <source>
        <dbReference type="Google" id="ProtNLM"/>
    </source>
</evidence>
<reference evidence="2 3" key="1">
    <citation type="submission" date="2019-11" db="EMBL/GenBank/DDBJ databases">
        <title>Comparative genomics of hydrocarbon-degrading Desulfosarcina strains.</title>
        <authorList>
            <person name="Watanabe M."/>
            <person name="Kojima H."/>
            <person name="Fukui M."/>
        </authorList>
    </citation>
    <scope>NUCLEOTIDE SEQUENCE [LARGE SCALE GENOMIC DNA]</scope>
    <source>
        <strain evidence="2 3">28bB2T</strain>
    </source>
</reference>
<organism evidence="2 3">
    <name type="scientific">Desulfosarcina ovata subsp. sediminis</name>
    <dbReference type="NCBI Taxonomy" id="885957"/>
    <lineage>
        <taxon>Bacteria</taxon>
        <taxon>Pseudomonadati</taxon>
        <taxon>Thermodesulfobacteriota</taxon>
        <taxon>Desulfobacteria</taxon>
        <taxon>Desulfobacterales</taxon>
        <taxon>Desulfosarcinaceae</taxon>
        <taxon>Desulfosarcina</taxon>
    </lineage>
</organism>
<proteinExistence type="predicted"/>
<gene>
    <name evidence="2" type="ORF">DSCO28_71650</name>
</gene>